<sequence length="143" mass="15858">MLDFDLSQFLPYQLAVVSERVSREFAAIYRARYGISRAEWRVLAHLSQAKAVSVRDISEQAELDKPKVSRAATRLEKAGYVTKKANETDKRLVSLALTDKGVALMEDMAPLARAYEAKVLDRLGTDAPTFLAAVQKLTQDNGA</sequence>
<evidence type="ECO:0000313" key="3">
    <source>
        <dbReference type="Proteomes" id="UP001220964"/>
    </source>
</evidence>
<dbReference type="GO" id="GO:0006950">
    <property type="term" value="P:response to stress"/>
    <property type="evidence" value="ECO:0007669"/>
    <property type="project" value="TreeGrafter"/>
</dbReference>
<dbReference type="RefSeq" id="WP_275567455.1">
    <property type="nucleotide sequence ID" value="NZ_JARGYC010000025.1"/>
</dbReference>
<organism evidence="2 3">
    <name type="scientific">Psychromarinibacter sediminicola</name>
    <dbReference type="NCBI Taxonomy" id="3033385"/>
    <lineage>
        <taxon>Bacteria</taxon>
        <taxon>Pseudomonadati</taxon>
        <taxon>Pseudomonadota</taxon>
        <taxon>Alphaproteobacteria</taxon>
        <taxon>Rhodobacterales</taxon>
        <taxon>Paracoccaceae</taxon>
        <taxon>Psychromarinibacter</taxon>
    </lineage>
</organism>
<dbReference type="SMART" id="SM00347">
    <property type="entry name" value="HTH_MARR"/>
    <property type="match status" value="1"/>
</dbReference>
<dbReference type="Pfam" id="PF12802">
    <property type="entry name" value="MarR_2"/>
    <property type="match status" value="1"/>
</dbReference>
<dbReference type="InterPro" id="IPR036388">
    <property type="entry name" value="WH-like_DNA-bd_sf"/>
</dbReference>
<dbReference type="PROSITE" id="PS50995">
    <property type="entry name" value="HTH_MARR_2"/>
    <property type="match status" value="1"/>
</dbReference>
<protein>
    <submittedName>
        <fullName evidence="2">MarR family transcriptional regulator</fullName>
    </submittedName>
</protein>
<dbReference type="Gene3D" id="1.10.10.10">
    <property type="entry name" value="Winged helix-like DNA-binding domain superfamily/Winged helix DNA-binding domain"/>
    <property type="match status" value="1"/>
</dbReference>
<proteinExistence type="predicted"/>
<dbReference type="PANTHER" id="PTHR33164:SF43">
    <property type="entry name" value="HTH-TYPE TRANSCRIPTIONAL REPRESSOR YETL"/>
    <property type="match status" value="1"/>
</dbReference>
<dbReference type="GO" id="GO:0003700">
    <property type="term" value="F:DNA-binding transcription factor activity"/>
    <property type="evidence" value="ECO:0007669"/>
    <property type="project" value="InterPro"/>
</dbReference>
<comment type="caution">
    <text evidence="2">The sequence shown here is derived from an EMBL/GenBank/DDBJ whole genome shotgun (WGS) entry which is preliminary data.</text>
</comment>
<reference evidence="2" key="1">
    <citation type="submission" date="2023-03" db="EMBL/GenBank/DDBJ databases">
        <title>Multiphase analysis and comparison of six strains from genera Psychromarinibacter, Lutimaribacter, and Maritimibacter, including a novel species: Psychromarinibacter sediminicola sp. nov.</title>
        <authorList>
            <person name="Wang Y.-H."/>
            <person name="Ye M.-Q."/>
            <person name="Du Z.-J."/>
        </authorList>
    </citation>
    <scope>NUCLEOTIDE SEQUENCE</scope>
    <source>
        <strain evidence="2">C21-152</strain>
    </source>
</reference>
<dbReference type="InterPro" id="IPR039422">
    <property type="entry name" value="MarR/SlyA-like"/>
</dbReference>
<dbReference type="Proteomes" id="UP001220964">
    <property type="component" value="Unassembled WGS sequence"/>
</dbReference>
<dbReference type="InterPro" id="IPR000835">
    <property type="entry name" value="HTH_MarR-typ"/>
</dbReference>
<dbReference type="InterPro" id="IPR036390">
    <property type="entry name" value="WH_DNA-bd_sf"/>
</dbReference>
<feature type="domain" description="HTH marR-type" evidence="1">
    <location>
        <begin position="7"/>
        <end position="140"/>
    </location>
</feature>
<dbReference type="AlphaFoldDB" id="A0AAE3TA71"/>
<accession>A0AAE3TA71</accession>
<evidence type="ECO:0000259" key="1">
    <source>
        <dbReference type="PROSITE" id="PS50995"/>
    </source>
</evidence>
<name>A0AAE3TA71_9RHOB</name>
<gene>
    <name evidence="2" type="ORF">P1J78_11285</name>
</gene>
<dbReference type="PANTHER" id="PTHR33164">
    <property type="entry name" value="TRANSCRIPTIONAL REGULATOR, MARR FAMILY"/>
    <property type="match status" value="1"/>
</dbReference>
<dbReference type="EMBL" id="JARGYC010000025">
    <property type="protein sequence ID" value="MDF0601315.1"/>
    <property type="molecule type" value="Genomic_DNA"/>
</dbReference>
<dbReference type="SUPFAM" id="SSF46785">
    <property type="entry name" value="Winged helix' DNA-binding domain"/>
    <property type="match status" value="1"/>
</dbReference>
<evidence type="ECO:0000313" key="2">
    <source>
        <dbReference type="EMBL" id="MDF0601315.1"/>
    </source>
</evidence>
<dbReference type="PRINTS" id="PR00598">
    <property type="entry name" value="HTHMARR"/>
</dbReference>
<keyword evidence="3" id="KW-1185">Reference proteome</keyword>